<gene>
    <name evidence="2" type="ORF">NCTC8009_00431</name>
</gene>
<evidence type="ECO:0000313" key="2">
    <source>
        <dbReference type="EMBL" id="SPW71151.1"/>
    </source>
</evidence>
<evidence type="ECO:0000313" key="3">
    <source>
        <dbReference type="Proteomes" id="UP000250991"/>
    </source>
</evidence>
<reference evidence="2 3" key="1">
    <citation type="submission" date="2018-06" db="EMBL/GenBank/DDBJ databases">
        <authorList>
            <consortium name="Pathogen Informatics"/>
            <person name="Doyle S."/>
        </authorList>
    </citation>
    <scope>NUCLEOTIDE SEQUENCE [LARGE SCALE GENOMIC DNA]</scope>
    <source>
        <strain evidence="2 3">NCTC8009</strain>
    </source>
</reference>
<feature type="transmembrane region" description="Helical" evidence="1">
    <location>
        <begin position="23"/>
        <end position="43"/>
    </location>
</feature>
<keyword evidence="1" id="KW-1133">Transmembrane helix</keyword>
<sequence>MNGRRVILKPVVMVAAFREVDEPTLAVVSVVTLSMLALLIGNLHRYRGQVFGHGGIPGYHTDISLGRECFQEGF</sequence>
<organism evidence="2 3">
    <name type="scientific">Escherichia coli</name>
    <dbReference type="NCBI Taxonomy" id="562"/>
    <lineage>
        <taxon>Bacteria</taxon>
        <taxon>Pseudomonadati</taxon>
        <taxon>Pseudomonadota</taxon>
        <taxon>Gammaproteobacteria</taxon>
        <taxon>Enterobacterales</taxon>
        <taxon>Enterobacteriaceae</taxon>
        <taxon>Escherichia</taxon>
    </lineage>
</organism>
<dbReference type="EMBL" id="UARW01000006">
    <property type="protein sequence ID" value="SPW71151.1"/>
    <property type="molecule type" value="Genomic_DNA"/>
</dbReference>
<proteinExistence type="predicted"/>
<dbReference type="AlphaFoldDB" id="A0A2X1N0G6"/>
<accession>A0A2X1N0G6</accession>
<protein>
    <submittedName>
        <fullName evidence="2">Uncharacterized protein</fullName>
    </submittedName>
</protein>
<keyword evidence="1" id="KW-0812">Transmembrane</keyword>
<keyword evidence="1" id="KW-0472">Membrane</keyword>
<dbReference type="Proteomes" id="UP000250991">
    <property type="component" value="Unassembled WGS sequence"/>
</dbReference>
<name>A0A2X1N0G6_ECOLX</name>
<evidence type="ECO:0000256" key="1">
    <source>
        <dbReference type="SAM" id="Phobius"/>
    </source>
</evidence>